<evidence type="ECO:0000313" key="3">
    <source>
        <dbReference type="Proteomes" id="UP000435648"/>
    </source>
</evidence>
<dbReference type="EMBL" id="CP046908">
    <property type="protein sequence ID" value="QGZ34333.1"/>
    <property type="molecule type" value="Genomic_DNA"/>
</dbReference>
<proteinExistence type="predicted"/>
<dbReference type="AlphaFoldDB" id="A0A857C5W2"/>
<name>A0A857C5W2_9HYPH</name>
<dbReference type="Pfam" id="PF13188">
    <property type="entry name" value="PAS_8"/>
    <property type="match status" value="1"/>
</dbReference>
<dbReference type="OrthoDB" id="7673900at2"/>
<protein>
    <submittedName>
        <fullName evidence="2">PAS domain-containing protein</fullName>
    </submittedName>
</protein>
<dbReference type="InterPro" id="IPR035965">
    <property type="entry name" value="PAS-like_dom_sf"/>
</dbReference>
<sequence length="375" mass="40090">MDAMEKTARPAAVTATEADGEAATVTAGAGSGAPAMSVAGLSFFTVDIQAKRVIWLEPRSLDFEHRSGLNEASLSTALRHMAQNDQKQILGLIQQAVKTGTAGPIELGGDDLGAGLSLVAMRYQVEGGRTFVIAVSGAEVEDEANGTAVRGVAPLIRHLVEDSEKSVLVVDSFGYLRYANDAFNKLFEIGDTSLCIGRNIAHIPNRVGKTLASVVLTALARRAPMDGSKRFFLASGDSFTLTFDVIPFRVSAGLGGVVFSASKVKERGVDFQQIFNCVHAPMLVIDVRTRMLVSANTAARKTFAVTEQLMESAPITETMLHPKTFVSLIEHARKGGNTPLQATVSGFDGVTRSKRMRVTLIESGPTHYLLIESKH</sequence>
<organism evidence="2 3">
    <name type="scientific">Stappia indica</name>
    <dbReference type="NCBI Taxonomy" id="538381"/>
    <lineage>
        <taxon>Bacteria</taxon>
        <taxon>Pseudomonadati</taxon>
        <taxon>Pseudomonadota</taxon>
        <taxon>Alphaproteobacteria</taxon>
        <taxon>Hyphomicrobiales</taxon>
        <taxon>Stappiaceae</taxon>
        <taxon>Stappia</taxon>
    </lineage>
</organism>
<evidence type="ECO:0000259" key="1">
    <source>
        <dbReference type="Pfam" id="PF13188"/>
    </source>
</evidence>
<gene>
    <name evidence="2" type="ORF">GH266_07305</name>
</gene>
<accession>A0A857C5W2</accession>
<reference evidence="2 3" key="1">
    <citation type="submission" date="2019-12" db="EMBL/GenBank/DDBJ databases">
        <title>The genome of Stappia indica PHM037.</title>
        <authorList>
            <person name="Kacar D."/>
            <person name="Galan B."/>
            <person name="Canedo L."/>
            <person name="Rodriguez P."/>
            <person name="de la Calle F."/>
            <person name="Garcia J.L."/>
        </authorList>
    </citation>
    <scope>NUCLEOTIDE SEQUENCE [LARGE SCALE GENOMIC DNA]</scope>
    <source>
        <strain evidence="2 3">PHM037</strain>
    </source>
</reference>
<dbReference type="KEGG" id="siw:GH266_07305"/>
<evidence type="ECO:0000313" key="2">
    <source>
        <dbReference type="EMBL" id="QGZ34333.1"/>
    </source>
</evidence>
<feature type="domain" description="PAS" evidence="1">
    <location>
        <begin position="271"/>
        <end position="310"/>
    </location>
</feature>
<dbReference type="SUPFAM" id="SSF55785">
    <property type="entry name" value="PYP-like sensor domain (PAS domain)"/>
    <property type="match status" value="1"/>
</dbReference>
<dbReference type="InterPro" id="IPR000014">
    <property type="entry name" value="PAS"/>
</dbReference>
<dbReference type="Proteomes" id="UP000435648">
    <property type="component" value="Chromosome"/>
</dbReference>
<dbReference type="RefSeq" id="WP_158193304.1">
    <property type="nucleotide sequence ID" value="NZ_CP046908.1"/>
</dbReference>